<accession>A0A1F7HCP0</accession>
<evidence type="ECO:0000259" key="2">
    <source>
        <dbReference type="PROSITE" id="PS50234"/>
    </source>
</evidence>
<dbReference type="SUPFAM" id="SSF53300">
    <property type="entry name" value="vWA-like"/>
    <property type="match status" value="1"/>
</dbReference>
<sequence length="638" mass="72631">MYTIGNNIDMRDEFEELYSDFSQSHSTSQDFKQSLQNKLVHEYRKNGIFTRFFLPQPKVLFAAAFGLILIFFLFSFQQSKHNTITIKPPEQKIKPTFLAKKDDWVFSQNNNEESSLSQSKANIFNMAPQMGLRVPAADANLGFATGGAKDISNFRENIKNGYLPLPTDITHEGLFYDYYFDTGKLADCSQLFCPSYSYAVSKDPFSQQKEYYMTVGLNSGLKANEFQRKNLNLVVVLDISGSMSAPFDQYYYDGKNKPANSHNLFESQKSKMQVANEAIVGILDHLQPEDRLGIVLFDQEAYLAKPLNYMGETDAEALKKHILSTREQGSTNHGAGYRQGTELFQDFSDLNNPDYENRIIFVTDAMPNTGTTGRDSLLAMVQDQADKKIYTTFIGVGIDFNSELIEGITKARGANYYSVHSAQQFKNRMDDEFEYMVTPLVFNLSLSFQSDSWEIQKVYGSREADSATGTLMKVNTLFPSASNEQGVKGGIVLLKLRKIGGNSPVRLNVSYQGRDGKREVTTKTAILPDGGEEYYQNSGIRKAILLTRYTTLMKNFILSKRSTMHPLPMDIQIFRKEGLPVWEDQRYSQWERASMPLSVTLEDKEIFIQFKSYFQKEMQSLGDRKLDQEISILSRFIE</sequence>
<dbReference type="AlphaFoldDB" id="A0A1F7HCP0"/>
<dbReference type="PROSITE" id="PS50234">
    <property type="entry name" value="VWFA"/>
    <property type="match status" value="1"/>
</dbReference>
<proteinExistence type="predicted"/>
<dbReference type="Pfam" id="PF13519">
    <property type="entry name" value="VWA_2"/>
    <property type="match status" value="1"/>
</dbReference>
<feature type="domain" description="VWFA" evidence="2">
    <location>
        <begin position="232"/>
        <end position="433"/>
    </location>
</feature>
<organism evidence="3 4">
    <name type="scientific">Candidatus Roizmanbacteria bacterium RIFCSPHIGHO2_02_FULL_39_9</name>
    <dbReference type="NCBI Taxonomy" id="1802040"/>
    <lineage>
        <taxon>Bacteria</taxon>
        <taxon>Candidatus Roizmaniibacteriota</taxon>
    </lineage>
</organism>
<protein>
    <recommendedName>
        <fullName evidence="2">VWFA domain-containing protein</fullName>
    </recommendedName>
</protein>
<dbReference type="InterPro" id="IPR036465">
    <property type="entry name" value="vWFA_dom_sf"/>
</dbReference>
<dbReference type="Gene3D" id="3.40.50.410">
    <property type="entry name" value="von Willebrand factor, type A domain"/>
    <property type="match status" value="1"/>
</dbReference>
<evidence type="ECO:0000313" key="4">
    <source>
        <dbReference type="Proteomes" id="UP000178597"/>
    </source>
</evidence>
<dbReference type="InterPro" id="IPR051266">
    <property type="entry name" value="CLCR"/>
</dbReference>
<gene>
    <name evidence="3" type="ORF">A3C28_01895</name>
</gene>
<evidence type="ECO:0000313" key="3">
    <source>
        <dbReference type="EMBL" id="OGK28502.1"/>
    </source>
</evidence>
<dbReference type="STRING" id="1802040.A3C28_01895"/>
<reference evidence="3 4" key="1">
    <citation type="journal article" date="2016" name="Nat. Commun.">
        <title>Thousands of microbial genomes shed light on interconnected biogeochemical processes in an aquifer system.</title>
        <authorList>
            <person name="Anantharaman K."/>
            <person name="Brown C.T."/>
            <person name="Hug L.A."/>
            <person name="Sharon I."/>
            <person name="Castelle C.J."/>
            <person name="Probst A.J."/>
            <person name="Thomas B.C."/>
            <person name="Singh A."/>
            <person name="Wilkins M.J."/>
            <person name="Karaoz U."/>
            <person name="Brodie E.L."/>
            <person name="Williams K.H."/>
            <person name="Hubbard S.S."/>
            <person name="Banfield J.F."/>
        </authorList>
    </citation>
    <scope>NUCLEOTIDE SEQUENCE [LARGE SCALE GENOMIC DNA]</scope>
</reference>
<dbReference type="EMBL" id="MFZP01000003">
    <property type="protein sequence ID" value="OGK28502.1"/>
    <property type="molecule type" value="Genomic_DNA"/>
</dbReference>
<keyword evidence="1" id="KW-0472">Membrane</keyword>
<dbReference type="InterPro" id="IPR002035">
    <property type="entry name" value="VWF_A"/>
</dbReference>
<name>A0A1F7HCP0_9BACT</name>
<comment type="caution">
    <text evidence="3">The sequence shown here is derived from an EMBL/GenBank/DDBJ whole genome shotgun (WGS) entry which is preliminary data.</text>
</comment>
<dbReference type="SMART" id="SM00327">
    <property type="entry name" value="VWA"/>
    <property type="match status" value="1"/>
</dbReference>
<dbReference type="PANTHER" id="PTHR10579">
    <property type="entry name" value="CALCIUM-ACTIVATED CHLORIDE CHANNEL REGULATOR"/>
    <property type="match status" value="1"/>
</dbReference>
<keyword evidence="1" id="KW-1133">Transmembrane helix</keyword>
<dbReference type="Proteomes" id="UP000178597">
    <property type="component" value="Unassembled WGS sequence"/>
</dbReference>
<evidence type="ECO:0000256" key="1">
    <source>
        <dbReference type="SAM" id="Phobius"/>
    </source>
</evidence>
<feature type="transmembrane region" description="Helical" evidence="1">
    <location>
        <begin position="59"/>
        <end position="76"/>
    </location>
</feature>
<dbReference type="PANTHER" id="PTHR10579:SF43">
    <property type="entry name" value="ZINC FINGER (C3HC4-TYPE RING FINGER) FAMILY PROTEIN"/>
    <property type="match status" value="1"/>
</dbReference>
<keyword evidence="1" id="KW-0812">Transmembrane</keyword>